<sequence length="120" mass="13720">QHQTQKTFFTPAFDFLETKNEYILEGELPGLHDKKRTVIEFTDAQTVSIRGKIDHREETKKNKEEGDKVWAAERSVGEFRRDFTFPGSINAEGVGATLEYGVLRIVVPKAVEVRAKRILI</sequence>
<dbReference type="AlphaFoldDB" id="A0A2T6ZX86"/>
<gene>
    <name evidence="5" type="ORF">B9Z19DRAFT_895199</name>
</gene>
<dbReference type="Proteomes" id="UP000244722">
    <property type="component" value="Unassembled WGS sequence"/>
</dbReference>
<dbReference type="CDD" id="cd06464">
    <property type="entry name" value="ACD_sHsps-like"/>
    <property type="match status" value="1"/>
</dbReference>
<dbReference type="SUPFAM" id="SSF49764">
    <property type="entry name" value="HSP20-like chaperones"/>
    <property type="match status" value="1"/>
</dbReference>
<dbReference type="InterPro" id="IPR002068">
    <property type="entry name" value="A-crystallin/Hsp20_dom"/>
</dbReference>
<dbReference type="STRING" id="42251.A0A2T6ZX86"/>
<evidence type="ECO:0000313" key="5">
    <source>
        <dbReference type="EMBL" id="PUU80117.1"/>
    </source>
</evidence>
<evidence type="ECO:0000256" key="2">
    <source>
        <dbReference type="PROSITE-ProRule" id="PRU00285"/>
    </source>
</evidence>
<dbReference type="OrthoDB" id="1431247at2759"/>
<dbReference type="PROSITE" id="PS01031">
    <property type="entry name" value="SHSP"/>
    <property type="match status" value="1"/>
</dbReference>
<feature type="non-terminal residue" evidence="5">
    <location>
        <position position="1"/>
    </location>
</feature>
<evidence type="ECO:0000256" key="1">
    <source>
        <dbReference type="ARBA" id="ARBA00023016"/>
    </source>
</evidence>
<proteinExistence type="inferred from homology"/>
<keyword evidence="6" id="KW-1185">Reference proteome</keyword>
<dbReference type="InterPro" id="IPR008978">
    <property type="entry name" value="HSP20-like_chaperone"/>
</dbReference>
<dbReference type="InterPro" id="IPR031107">
    <property type="entry name" value="Small_HSP"/>
</dbReference>
<dbReference type="EMBL" id="NESQ01000072">
    <property type="protein sequence ID" value="PUU80117.1"/>
    <property type="molecule type" value="Genomic_DNA"/>
</dbReference>
<protein>
    <submittedName>
        <fullName evidence="5">HSP20-like chaperone</fullName>
    </submittedName>
</protein>
<evidence type="ECO:0000256" key="3">
    <source>
        <dbReference type="RuleBase" id="RU003616"/>
    </source>
</evidence>
<evidence type="ECO:0000313" key="6">
    <source>
        <dbReference type="Proteomes" id="UP000244722"/>
    </source>
</evidence>
<comment type="caution">
    <text evidence="5">The sequence shown here is derived from an EMBL/GenBank/DDBJ whole genome shotgun (WGS) entry which is preliminary data.</text>
</comment>
<reference evidence="5 6" key="1">
    <citation type="submission" date="2017-04" db="EMBL/GenBank/DDBJ databases">
        <title>Draft genome sequence of Tuber borchii Vittad., a whitish edible truffle.</title>
        <authorList>
            <consortium name="DOE Joint Genome Institute"/>
            <person name="Murat C."/>
            <person name="Kuo A."/>
            <person name="Barry K.W."/>
            <person name="Clum A."/>
            <person name="Dockter R.B."/>
            <person name="Fauchery L."/>
            <person name="Iotti M."/>
            <person name="Kohler A."/>
            <person name="Labutti K."/>
            <person name="Lindquist E.A."/>
            <person name="Lipzen A."/>
            <person name="Ohm R.A."/>
            <person name="Wang M."/>
            <person name="Grigoriev I.V."/>
            <person name="Zambonelli A."/>
            <person name="Martin F.M."/>
        </authorList>
    </citation>
    <scope>NUCLEOTIDE SEQUENCE [LARGE SCALE GENOMIC DNA]</scope>
    <source>
        <strain evidence="5 6">Tbo3840</strain>
    </source>
</reference>
<name>A0A2T6ZX86_TUBBO</name>
<organism evidence="5 6">
    <name type="scientific">Tuber borchii</name>
    <name type="common">White truffle</name>
    <dbReference type="NCBI Taxonomy" id="42251"/>
    <lineage>
        <taxon>Eukaryota</taxon>
        <taxon>Fungi</taxon>
        <taxon>Dikarya</taxon>
        <taxon>Ascomycota</taxon>
        <taxon>Pezizomycotina</taxon>
        <taxon>Pezizomycetes</taxon>
        <taxon>Pezizales</taxon>
        <taxon>Tuberaceae</taxon>
        <taxon>Tuber</taxon>
    </lineage>
</organism>
<accession>A0A2T6ZX86</accession>
<evidence type="ECO:0000259" key="4">
    <source>
        <dbReference type="PROSITE" id="PS01031"/>
    </source>
</evidence>
<comment type="similarity">
    <text evidence="2 3">Belongs to the small heat shock protein (HSP20) family.</text>
</comment>
<feature type="domain" description="SHSP" evidence="4">
    <location>
        <begin position="4"/>
        <end position="120"/>
    </location>
</feature>
<dbReference type="Gene3D" id="2.60.40.790">
    <property type="match status" value="1"/>
</dbReference>
<dbReference type="Pfam" id="PF00011">
    <property type="entry name" value="HSP20"/>
    <property type="match status" value="1"/>
</dbReference>
<dbReference type="PANTHER" id="PTHR11527">
    <property type="entry name" value="HEAT-SHOCK PROTEIN 20 FAMILY MEMBER"/>
    <property type="match status" value="1"/>
</dbReference>
<keyword evidence="1" id="KW-0346">Stress response</keyword>
<feature type="non-terminal residue" evidence="5">
    <location>
        <position position="120"/>
    </location>
</feature>